<dbReference type="EnsemblMetazoa" id="HelroT158738">
    <property type="protein sequence ID" value="HelroP158738"/>
    <property type="gene ID" value="HelroG158738"/>
</dbReference>
<dbReference type="Proteomes" id="UP000015101">
    <property type="component" value="Unassembled WGS sequence"/>
</dbReference>
<sequence length="142" mass="16047">MTTPNGNIKTEEQKNGSKPKKQHKNIFYKFFLKKKSQKVTNSCKETKESPSCNFCESLTCVTQSKNKNYNIDTNIEVSIGDESSDLQQSTNTLKKANNLFFESSSCHNLDSTEQSTLPLRDDSFQHEGNISFKIASPVEPIK</sequence>
<reference evidence="4" key="1">
    <citation type="submission" date="2012-12" db="EMBL/GenBank/DDBJ databases">
        <authorList>
            <person name="Hellsten U."/>
            <person name="Grimwood J."/>
            <person name="Chapman J.A."/>
            <person name="Shapiro H."/>
            <person name="Aerts A."/>
            <person name="Otillar R.P."/>
            <person name="Terry A.Y."/>
            <person name="Boore J.L."/>
            <person name="Simakov O."/>
            <person name="Marletaz F."/>
            <person name="Cho S.-J."/>
            <person name="Edsinger-Gonzales E."/>
            <person name="Havlak P."/>
            <person name="Kuo D.-H."/>
            <person name="Larsson T."/>
            <person name="Lv J."/>
            <person name="Arendt D."/>
            <person name="Savage R."/>
            <person name="Osoegawa K."/>
            <person name="de Jong P."/>
            <person name="Lindberg D.R."/>
            <person name="Seaver E.C."/>
            <person name="Weisblat D.A."/>
            <person name="Putnam N.H."/>
            <person name="Grigoriev I.V."/>
            <person name="Rokhsar D.S."/>
        </authorList>
    </citation>
    <scope>NUCLEOTIDE SEQUENCE</scope>
</reference>
<accession>T1EN66</accession>
<name>T1EN66_HELRO</name>
<dbReference type="CTD" id="20198016"/>
<feature type="region of interest" description="Disordered" evidence="1">
    <location>
        <begin position="1"/>
        <end position="23"/>
    </location>
</feature>
<evidence type="ECO:0000256" key="1">
    <source>
        <dbReference type="SAM" id="MobiDB-lite"/>
    </source>
</evidence>
<proteinExistence type="predicted"/>
<reference evidence="2 4" key="2">
    <citation type="journal article" date="2013" name="Nature">
        <title>Insights into bilaterian evolution from three spiralian genomes.</title>
        <authorList>
            <person name="Simakov O."/>
            <person name="Marletaz F."/>
            <person name="Cho S.J."/>
            <person name="Edsinger-Gonzales E."/>
            <person name="Havlak P."/>
            <person name="Hellsten U."/>
            <person name="Kuo D.H."/>
            <person name="Larsson T."/>
            <person name="Lv J."/>
            <person name="Arendt D."/>
            <person name="Savage R."/>
            <person name="Osoegawa K."/>
            <person name="de Jong P."/>
            <person name="Grimwood J."/>
            <person name="Chapman J.A."/>
            <person name="Shapiro H."/>
            <person name="Aerts A."/>
            <person name="Otillar R.P."/>
            <person name="Terry A.Y."/>
            <person name="Boore J.L."/>
            <person name="Grigoriev I.V."/>
            <person name="Lindberg D.R."/>
            <person name="Seaver E.C."/>
            <person name="Weisblat D.A."/>
            <person name="Putnam N.H."/>
            <person name="Rokhsar D.S."/>
        </authorList>
    </citation>
    <scope>NUCLEOTIDE SEQUENCE</scope>
</reference>
<dbReference type="AlphaFoldDB" id="T1EN66"/>
<evidence type="ECO:0000313" key="2">
    <source>
        <dbReference type="EMBL" id="ESO12260.1"/>
    </source>
</evidence>
<reference evidence="3" key="3">
    <citation type="submission" date="2015-06" db="UniProtKB">
        <authorList>
            <consortium name="EnsemblMetazoa"/>
        </authorList>
    </citation>
    <scope>IDENTIFICATION</scope>
</reference>
<dbReference type="InParanoid" id="T1EN66"/>
<dbReference type="EMBL" id="AMQM01000120">
    <property type="status" value="NOT_ANNOTATED_CDS"/>
    <property type="molecule type" value="Genomic_DNA"/>
</dbReference>
<gene>
    <name evidence="3" type="primary">20198016</name>
    <name evidence="2" type="ORF">HELRODRAFT_158738</name>
</gene>
<dbReference type="HOGENOM" id="CLU_1817860_0_0_1"/>
<keyword evidence="4" id="KW-1185">Reference proteome</keyword>
<dbReference type="KEGG" id="hro:HELRODRAFT_158738"/>
<dbReference type="RefSeq" id="XP_009008980.1">
    <property type="nucleotide sequence ID" value="XM_009010732.1"/>
</dbReference>
<dbReference type="EMBL" id="KB095811">
    <property type="protein sequence ID" value="ESO12260.1"/>
    <property type="molecule type" value="Genomic_DNA"/>
</dbReference>
<protein>
    <submittedName>
        <fullName evidence="2 3">Uncharacterized protein</fullName>
    </submittedName>
</protein>
<dbReference type="GeneID" id="20198016"/>
<evidence type="ECO:0000313" key="3">
    <source>
        <dbReference type="EnsemblMetazoa" id="HelroP158738"/>
    </source>
</evidence>
<evidence type="ECO:0000313" key="4">
    <source>
        <dbReference type="Proteomes" id="UP000015101"/>
    </source>
</evidence>
<organism evidence="3 4">
    <name type="scientific">Helobdella robusta</name>
    <name type="common">Californian leech</name>
    <dbReference type="NCBI Taxonomy" id="6412"/>
    <lineage>
        <taxon>Eukaryota</taxon>
        <taxon>Metazoa</taxon>
        <taxon>Spiralia</taxon>
        <taxon>Lophotrochozoa</taxon>
        <taxon>Annelida</taxon>
        <taxon>Clitellata</taxon>
        <taxon>Hirudinea</taxon>
        <taxon>Rhynchobdellida</taxon>
        <taxon>Glossiphoniidae</taxon>
        <taxon>Helobdella</taxon>
    </lineage>
</organism>